<gene>
    <name evidence="7" type="ORF">LKD42_04125</name>
</gene>
<proteinExistence type="inferred from homology"/>
<organism evidence="7 8">
    <name type="scientific">Hominisplanchenecus faecis</name>
    <dbReference type="NCBI Taxonomy" id="2885351"/>
    <lineage>
        <taxon>Bacteria</taxon>
        <taxon>Bacillati</taxon>
        <taxon>Bacillota</taxon>
        <taxon>Clostridia</taxon>
        <taxon>Lachnospirales</taxon>
        <taxon>Lachnospiraceae</taxon>
        <taxon>Hominisplanchenecus</taxon>
    </lineage>
</organism>
<dbReference type="SUPFAM" id="SSF118010">
    <property type="entry name" value="TM1457-like"/>
    <property type="match status" value="1"/>
</dbReference>
<comment type="caution">
    <text evidence="7">The sequence shown here is derived from an EMBL/GenBank/DDBJ whole genome shotgun (WGS) entry which is preliminary data.</text>
</comment>
<protein>
    <recommendedName>
        <fullName evidence="6">Ribosomal processing cysteine protease Prp</fullName>
    </recommendedName>
</protein>
<keyword evidence="4" id="KW-0788">Thiol protease</keyword>
<dbReference type="Pfam" id="PF04327">
    <property type="entry name" value="Peptidase_Prp"/>
    <property type="match status" value="1"/>
</dbReference>
<keyword evidence="1" id="KW-0690">Ribosome biogenesis</keyword>
<keyword evidence="8" id="KW-1185">Reference proteome</keyword>
<dbReference type="GO" id="GO:0008233">
    <property type="term" value="F:peptidase activity"/>
    <property type="evidence" value="ECO:0007669"/>
    <property type="project" value="UniProtKB-KW"/>
</dbReference>
<dbReference type="InterPro" id="IPR007422">
    <property type="entry name" value="Peptidase_Prp"/>
</dbReference>
<dbReference type="GO" id="GO:0006508">
    <property type="term" value="P:proteolysis"/>
    <property type="evidence" value="ECO:0007669"/>
    <property type="project" value="UniProtKB-KW"/>
</dbReference>
<dbReference type="EMBL" id="JAJEQE010000008">
    <property type="protein sequence ID" value="MCC2148443.1"/>
    <property type="molecule type" value="Genomic_DNA"/>
</dbReference>
<accession>A0ABS8EUF4</accession>
<comment type="similarity">
    <text evidence="5">Belongs to the Prp family.</text>
</comment>
<evidence type="ECO:0000313" key="8">
    <source>
        <dbReference type="Proteomes" id="UP001299235"/>
    </source>
</evidence>
<dbReference type="InterPro" id="IPR036764">
    <property type="entry name" value="Peptidase_Prp_sf"/>
</dbReference>
<evidence type="ECO:0000256" key="6">
    <source>
        <dbReference type="ARBA" id="ARBA00044538"/>
    </source>
</evidence>
<keyword evidence="3" id="KW-0378">Hydrolase</keyword>
<evidence type="ECO:0000256" key="5">
    <source>
        <dbReference type="ARBA" id="ARBA00044503"/>
    </source>
</evidence>
<dbReference type="CDD" id="cd16332">
    <property type="entry name" value="Prp-like"/>
    <property type="match status" value="1"/>
</dbReference>
<evidence type="ECO:0000256" key="3">
    <source>
        <dbReference type="ARBA" id="ARBA00022801"/>
    </source>
</evidence>
<evidence type="ECO:0000256" key="2">
    <source>
        <dbReference type="ARBA" id="ARBA00022670"/>
    </source>
</evidence>
<keyword evidence="2 7" id="KW-0645">Protease</keyword>
<dbReference type="Proteomes" id="UP001299235">
    <property type="component" value="Unassembled WGS sequence"/>
</dbReference>
<evidence type="ECO:0000256" key="1">
    <source>
        <dbReference type="ARBA" id="ARBA00022517"/>
    </source>
</evidence>
<dbReference type="RefSeq" id="WP_248834889.1">
    <property type="nucleotide sequence ID" value="NZ_JAJEQE010000008.1"/>
</dbReference>
<evidence type="ECO:0000256" key="4">
    <source>
        <dbReference type="ARBA" id="ARBA00022807"/>
    </source>
</evidence>
<dbReference type="Gene3D" id="3.30.70.1490">
    <property type="entry name" value="Cysteine protease Prp"/>
    <property type="match status" value="1"/>
</dbReference>
<name>A0ABS8EUF4_9FIRM</name>
<evidence type="ECO:0000313" key="7">
    <source>
        <dbReference type="EMBL" id="MCC2148443.1"/>
    </source>
</evidence>
<reference evidence="7 8" key="1">
    <citation type="submission" date="2021-10" db="EMBL/GenBank/DDBJ databases">
        <title>Anaerobic single-cell dispensing facilitates the cultivation of human gut bacteria.</title>
        <authorList>
            <person name="Afrizal A."/>
        </authorList>
    </citation>
    <scope>NUCLEOTIDE SEQUENCE [LARGE SCALE GENOMIC DNA]</scope>
    <source>
        <strain evidence="7 8">CLA-AA-H246</strain>
    </source>
</reference>
<sequence length="95" mass="10638">MISIKMTEHSIRMVGHAGTRSESGADRACAAVSALTCNLVNSLHDLTQDKIRAELSSGDADIRWDRLSEQGKLLMDSWFLGITEINREYNCIQFH</sequence>